<proteinExistence type="predicted"/>
<dbReference type="Proteomes" id="UP000236333">
    <property type="component" value="Unassembled WGS sequence"/>
</dbReference>
<dbReference type="InterPro" id="IPR050410">
    <property type="entry name" value="CCR4/nocturin_mRNA_transcr"/>
</dbReference>
<dbReference type="SUPFAM" id="SSF56219">
    <property type="entry name" value="DNase I-like"/>
    <property type="match status" value="1"/>
</dbReference>
<keyword evidence="2" id="KW-1185">Reference proteome</keyword>
<sequence length="74" mass="8326">MALPGALGPLSRTLLPAQHLLKVVSYNILAPKYQSYNSYCPPQFLAWEYRRELVLRELEAHRADVVALQVGVCS</sequence>
<dbReference type="EMBL" id="PGGS01000628">
    <property type="protein sequence ID" value="PNH02578.1"/>
    <property type="molecule type" value="Genomic_DNA"/>
</dbReference>
<evidence type="ECO:0000313" key="2">
    <source>
        <dbReference type="Proteomes" id="UP000236333"/>
    </source>
</evidence>
<accession>A0A2J7ZQM9</accession>
<dbReference type="PANTHER" id="PTHR12121">
    <property type="entry name" value="CARBON CATABOLITE REPRESSOR PROTEIN 4"/>
    <property type="match status" value="1"/>
</dbReference>
<organism evidence="1 2">
    <name type="scientific">Tetrabaena socialis</name>
    <dbReference type="NCBI Taxonomy" id="47790"/>
    <lineage>
        <taxon>Eukaryota</taxon>
        <taxon>Viridiplantae</taxon>
        <taxon>Chlorophyta</taxon>
        <taxon>core chlorophytes</taxon>
        <taxon>Chlorophyceae</taxon>
        <taxon>CS clade</taxon>
        <taxon>Chlamydomonadales</taxon>
        <taxon>Tetrabaenaceae</taxon>
        <taxon>Tetrabaena</taxon>
    </lineage>
</organism>
<dbReference type="PANTHER" id="PTHR12121:SF100">
    <property type="entry name" value="POLY(A)-SPECIFIC RIBONUCLEASE"/>
    <property type="match status" value="1"/>
</dbReference>
<dbReference type="Gene3D" id="3.60.10.10">
    <property type="entry name" value="Endonuclease/exonuclease/phosphatase"/>
    <property type="match status" value="1"/>
</dbReference>
<dbReference type="GO" id="GO:0000175">
    <property type="term" value="F:3'-5'-RNA exonuclease activity"/>
    <property type="evidence" value="ECO:0007669"/>
    <property type="project" value="TreeGrafter"/>
</dbReference>
<evidence type="ECO:0000313" key="1">
    <source>
        <dbReference type="EMBL" id="PNH02578.1"/>
    </source>
</evidence>
<gene>
    <name evidence="1" type="ORF">TSOC_011433</name>
</gene>
<reference evidence="1 2" key="1">
    <citation type="journal article" date="2017" name="Mol. Biol. Evol.">
        <title>The 4-celled Tetrabaena socialis nuclear genome reveals the essential components for genetic control of cell number at the origin of multicellularity in the volvocine lineage.</title>
        <authorList>
            <person name="Featherston J."/>
            <person name="Arakaki Y."/>
            <person name="Hanschen E.R."/>
            <person name="Ferris P.J."/>
            <person name="Michod R.E."/>
            <person name="Olson B.J.S.C."/>
            <person name="Nozaki H."/>
            <person name="Durand P.M."/>
        </authorList>
    </citation>
    <scope>NUCLEOTIDE SEQUENCE [LARGE SCALE GENOMIC DNA]</scope>
    <source>
        <strain evidence="1 2">NIES-571</strain>
    </source>
</reference>
<dbReference type="AlphaFoldDB" id="A0A2J7ZQM9"/>
<protein>
    <submittedName>
        <fullName evidence="1">Glucose-repressible alcohol dehydrogenase transcriptional effector</fullName>
    </submittedName>
</protein>
<name>A0A2J7ZQM9_9CHLO</name>
<dbReference type="InterPro" id="IPR036691">
    <property type="entry name" value="Endo/exonu/phosph_ase_sf"/>
</dbReference>
<comment type="caution">
    <text evidence="1">The sequence shown here is derived from an EMBL/GenBank/DDBJ whole genome shotgun (WGS) entry which is preliminary data.</text>
</comment>